<proteinExistence type="predicted"/>
<dbReference type="AlphaFoldDB" id="A0A1G6GV94"/>
<dbReference type="SUPFAM" id="SSF102114">
    <property type="entry name" value="Radical SAM enzymes"/>
    <property type="match status" value="1"/>
</dbReference>
<dbReference type="GO" id="GO:0003824">
    <property type="term" value="F:catalytic activity"/>
    <property type="evidence" value="ECO:0007669"/>
    <property type="project" value="InterPro"/>
</dbReference>
<dbReference type="InterPro" id="IPR006638">
    <property type="entry name" value="Elp3/MiaA/NifB-like_rSAM"/>
</dbReference>
<keyword evidence="4" id="KW-0408">Iron</keyword>
<accession>A0A1G6GV94</accession>
<evidence type="ECO:0000256" key="1">
    <source>
        <dbReference type="ARBA" id="ARBA00001966"/>
    </source>
</evidence>
<dbReference type="GO" id="GO:0051539">
    <property type="term" value="F:4 iron, 4 sulfur cluster binding"/>
    <property type="evidence" value="ECO:0007669"/>
    <property type="project" value="TreeGrafter"/>
</dbReference>
<dbReference type="OrthoDB" id="9808022at2"/>
<evidence type="ECO:0000256" key="4">
    <source>
        <dbReference type="ARBA" id="ARBA00023004"/>
    </source>
</evidence>
<dbReference type="GO" id="GO:0006779">
    <property type="term" value="P:porphyrin-containing compound biosynthetic process"/>
    <property type="evidence" value="ECO:0007669"/>
    <property type="project" value="TreeGrafter"/>
</dbReference>
<keyword evidence="3" id="KW-0479">Metal-binding</keyword>
<keyword evidence="5" id="KW-0411">Iron-sulfur</keyword>
<keyword evidence="2" id="KW-0949">S-adenosyl-L-methionine</keyword>
<dbReference type="RefSeq" id="WP_091993612.1">
    <property type="nucleotide sequence ID" value="NZ_FMYQ01000001.1"/>
</dbReference>
<dbReference type="STRING" id="416944.SAMN05421548_101370"/>
<organism evidence="7 8">
    <name type="scientific">Paraburkholderia lycopersici</name>
    <dbReference type="NCBI Taxonomy" id="416944"/>
    <lineage>
        <taxon>Bacteria</taxon>
        <taxon>Pseudomonadati</taxon>
        <taxon>Pseudomonadota</taxon>
        <taxon>Betaproteobacteria</taxon>
        <taxon>Burkholderiales</taxon>
        <taxon>Burkholderiaceae</taxon>
        <taxon>Paraburkholderia</taxon>
    </lineage>
</organism>
<dbReference type="InterPro" id="IPR013785">
    <property type="entry name" value="Aldolase_TIM"/>
</dbReference>
<dbReference type="EMBL" id="FMYQ01000001">
    <property type="protein sequence ID" value="SDB85864.1"/>
    <property type="molecule type" value="Genomic_DNA"/>
</dbReference>
<evidence type="ECO:0000256" key="3">
    <source>
        <dbReference type="ARBA" id="ARBA00022723"/>
    </source>
</evidence>
<dbReference type="SMART" id="SM00729">
    <property type="entry name" value="Elp3"/>
    <property type="match status" value="1"/>
</dbReference>
<reference evidence="8" key="1">
    <citation type="submission" date="2016-09" db="EMBL/GenBank/DDBJ databases">
        <authorList>
            <person name="Varghese N."/>
            <person name="Submissions S."/>
        </authorList>
    </citation>
    <scope>NUCLEOTIDE SEQUENCE [LARGE SCALE GENOMIC DNA]</scope>
    <source>
        <strain evidence="8">TNe-862</strain>
    </source>
</reference>
<dbReference type="GO" id="GO:0046872">
    <property type="term" value="F:metal ion binding"/>
    <property type="evidence" value="ECO:0007669"/>
    <property type="project" value="UniProtKB-KW"/>
</dbReference>
<feature type="domain" description="Radical SAM core" evidence="6">
    <location>
        <begin position="44"/>
        <end position="283"/>
    </location>
</feature>
<dbReference type="Proteomes" id="UP000198908">
    <property type="component" value="Unassembled WGS sequence"/>
</dbReference>
<dbReference type="InterPro" id="IPR007197">
    <property type="entry name" value="rSAM"/>
</dbReference>
<dbReference type="GO" id="GO:0005737">
    <property type="term" value="C:cytoplasm"/>
    <property type="evidence" value="ECO:0007669"/>
    <property type="project" value="TreeGrafter"/>
</dbReference>
<dbReference type="PANTHER" id="PTHR13932:SF9">
    <property type="entry name" value="COPROPORPHYRINOGEN III OXIDASE"/>
    <property type="match status" value="1"/>
</dbReference>
<comment type="cofactor">
    <cofactor evidence="1">
        <name>[4Fe-4S] cluster</name>
        <dbReference type="ChEBI" id="CHEBI:49883"/>
    </cofactor>
</comment>
<dbReference type="Gene3D" id="3.20.20.70">
    <property type="entry name" value="Aldolase class I"/>
    <property type="match status" value="1"/>
</dbReference>
<dbReference type="SFLD" id="SFLDG01065">
    <property type="entry name" value="anaerobic_coproporphyrinogen-I"/>
    <property type="match status" value="1"/>
</dbReference>
<evidence type="ECO:0000313" key="8">
    <source>
        <dbReference type="Proteomes" id="UP000198908"/>
    </source>
</evidence>
<gene>
    <name evidence="7" type="ORF">SAMN05421548_101370</name>
</gene>
<dbReference type="Pfam" id="PF04055">
    <property type="entry name" value="Radical_SAM"/>
    <property type="match status" value="1"/>
</dbReference>
<keyword evidence="8" id="KW-1185">Reference proteome</keyword>
<dbReference type="PANTHER" id="PTHR13932">
    <property type="entry name" value="COPROPORPHYRINIGEN III OXIDASE"/>
    <property type="match status" value="1"/>
</dbReference>
<dbReference type="PROSITE" id="PS51918">
    <property type="entry name" value="RADICAL_SAM"/>
    <property type="match status" value="1"/>
</dbReference>
<evidence type="ECO:0000259" key="6">
    <source>
        <dbReference type="PROSITE" id="PS51918"/>
    </source>
</evidence>
<dbReference type="SFLD" id="SFLDS00029">
    <property type="entry name" value="Radical_SAM"/>
    <property type="match status" value="1"/>
</dbReference>
<dbReference type="InterPro" id="IPR034505">
    <property type="entry name" value="Coproporphyrinogen-III_oxidase"/>
</dbReference>
<sequence>MRLTGHSVIKFDSFLPLYNWIYPIGGSASKRFIGKDAADVFHHIQPSLSRALYIHIPFCDTICSFCPFVRTAGYDSQEIGKYVQTLVREIELKARIPTLTSTPIGAVFFGGGTPSVLSPHQIRTIGNALRENFDLGKCREFSFEFEVKSATEARVAAALDIGVTHARFGAQTFVPSFRKHFRLSASVEVLNRAAQLLQNAFPHSSCDILYGMHGQTEEDLEFDIEQASNLGLANLDFYPLNNLVTQPVLSTSFANSNSKPTSGLTKHYMSLYVREALRTRGYLPHNGHGFVRTQLAKSHDRPLITPEYSFVYHEHTLGYPSHDVLGFGVNAISSFSGFVVSNTESRKIYDEAISDGQLPIVVREHSRETDACRPLALALPYHGEIPRSWIDTNFVPHEIMERLVQLRDHGLVRETSDAYALTEDGLAWYVNMMFYLSPEMERFALAKIIQQALGDKRRRIEESGLSGFNFGKQIPIHPQ</sequence>
<protein>
    <submittedName>
        <fullName evidence="7">Oxygen-independent coproporphyrinogen-3 oxidase</fullName>
    </submittedName>
</protein>
<name>A0A1G6GV94_9BURK</name>
<evidence type="ECO:0000256" key="2">
    <source>
        <dbReference type="ARBA" id="ARBA00022691"/>
    </source>
</evidence>
<evidence type="ECO:0000256" key="5">
    <source>
        <dbReference type="ARBA" id="ARBA00023014"/>
    </source>
</evidence>
<dbReference type="InterPro" id="IPR058240">
    <property type="entry name" value="rSAM_sf"/>
</dbReference>
<evidence type="ECO:0000313" key="7">
    <source>
        <dbReference type="EMBL" id="SDB85864.1"/>
    </source>
</evidence>